<dbReference type="Gene3D" id="3.40.190.10">
    <property type="entry name" value="Periplasmic binding protein-like II"/>
    <property type="match status" value="2"/>
</dbReference>
<keyword evidence="1" id="KW-0472">Membrane</keyword>
<keyword evidence="1" id="KW-1133">Transmembrane helix</keyword>
<dbReference type="PANTHER" id="PTHR45228:SF4">
    <property type="entry name" value="LIPOPROTEIN"/>
    <property type="match status" value="1"/>
</dbReference>
<dbReference type="Pfam" id="PF00497">
    <property type="entry name" value="SBP_bac_3"/>
    <property type="match status" value="1"/>
</dbReference>
<keyword evidence="1" id="KW-0812">Transmembrane</keyword>
<reference evidence="4 5" key="1">
    <citation type="journal article" date="2014" name="Genome Announc.">
        <title>Complete Genome Sequence of the Extreme Thermophile Dictyoglomus thermophilum H-6-12.</title>
        <authorList>
            <person name="Coil D.A."/>
            <person name="Badger J.H."/>
            <person name="Forberger H.C."/>
            <person name="Riggs F."/>
            <person name="Madupu R."/>
            <person name="Fedorova N."/>
            <person name="Ward N."/>
            <person name="Robb F.T."/>
            <person name="Eisen J.A."/>
        </authorList>
    </citation>
    <scope>NUCLEOTIDE SEQUENCE [LARGE SCALE GENOMIC DNA]</scope>
    <source>
        <strain evidence="5">ATCC 35947 / DSM 3960 / H-6-12</strain>
    </source>
</reference>
<dbReference type="Pfam" id="PF13185">
    <property type="entry name" value="GAF_2"/>
    <property type="match status" value="1"/>
</dbReference>
<dbReference type="HOGENOM" id="CLU_000445_92_5_0"/>
<gene>
    <name evidence="4" type="ordered locus">DICTH_1958</name>
</gene>
<dbReference type="InterPro" id="IPR037522">
    <property type="entry name" value="HD_GYP_dom"/>
</dbReference>
<name>B5YCA4_DICT6</name>
<evidence type="ECO:0000313" key="4">
    <source>
        <dbReference type="EMBL" id="ACI19865.1"/>
    </source>
</evidence>
<dbReference type="InterPro" id="IPR003018">
    <property type="entry name" value="GAF"/>
</dbReference>
<dbReference type="InterPro" id="IPR029016">
    <property type="entry name" value="GAF-like_dom_sf"/>
</dbReference>
<proteinExistence type="predicted"/>
<evidence type="ECO:0000259" key="3">
    <source>
        <dbReference type="PROSITE" id="PS51832"/>
    </source>
</evidence>
<evidence type="ECO:0000259" key="2">
    <source>
        <dbReference type="PROSITE" id="PS51831"/>
    </source>
</evidence>
<dbReference type="EMBL" id="CP001146">
    <property type="protein sequence ID" value="ACI19865.1"/>
    <property type="molecule type" value="Genomic_DNA"/>
</dbReference>
<dbReference type="eggNOG" id="COG0834">
    <property type="taxonomic scope" value="Bacteria"/>
</dbReference>
<dbReference type="InterPro" id="IPR003607">
    <property type="entry name" value="HD/PDEase_dom"/>
</dbReference>
<dbReference type="InterPro" id="IPR006674">
    <property type="entry name" value="HD_domain"/>
</dbReference>
<evidence type="ECO:0000256" key="1">
    <source>
        <dbReference type="SAM" id="Phobius"/>
    </source>
</evidence>
<dbReference type="KEGG" id="dth:DICTH_1958"/>
<dbReference type="SMART" id="SM00062">
    <property type="entry name" value="PBPb"/>
    <property type="match status" value="1"/>
</dbReference>
<accession>B5YCA4</accession>
<dbReference type="PaxDb" id="309799-DICTH_1958"/>
<dbReference type="AlphaFoldDB" id="B5YCA4"/>
<feature type="transmembrane region" description="Helical" evidence="1">
    <location>
        <begin position="256"/>
        <end position="274"/>
    </location>
</feature>
<dbReference type="SUPFAM" id="SSF55781">
    <property type="entry name" value="GAF domain-like"/>
    <property type="match status" value="1"/>
</dbReference>
<dbReference type="PROSITE" id="PS51831">
    <property type="entry name" value="HD"/>
    <property type="match status" value="1"/>
</dbReference>
<dbReference type="OrthoDB" id="9759601at2"/>
<sequence>MKKLFSIILIIIIITSLSLGEENNTLILAGDFNLPPIEYLDSQGVPKGFAVDIVNELSKKINKKIEVKLVPWNDAVELLNTGRVDGIEFMRVTEERKKRYDFITYLESFSVIVVPVNSTIHNFMDLKERKVGVFNLDVAQLFLRDITQTISYKSSYEVLLGVLRGEADAGVINYYTAKWLITQNNWNDKLKILPDKLFTNYAGIALPKGSPYFLILKKGIDEIIKSPQYIYLLQKWFGEEVLLRLEIKKKESQTQWLLTLLSILLFISLVIFLSRRYLKKEVERQTFEIRKLLEENKKKYEELRIGYNFLKEISTKNIQELEKTFYEELNRLFPENNIRLLKRINSEFINLYPKQDQLKIKMEDLEIDKSQKVYIDIENKIQYVICYEKEIPEGLFDLLIEEFKHVIEKTTLIEKLEKEKEVSELIDLFSEKTEKVTPLGSILKRVLNILDADAGSIMGYDEDDNVLRIVASFGLPQEVVENTVLRMGEGIAGWVAQHREPLILEDVYKDKRFVIIEPRFNIKSSICYPLIYNNKLVGVLNINSLKDFKKFDKNDLAMVEKIASVIAYLLYKEELEQRIHRLNKESLIVLVEMIDARDPYTGGHSREVRNIAVDFGKYIGLKEEELKILEYAGYLHDIGKIKVPDYILKKPGKLSDEEFMIMKMHPVWGEEILKNVSAFREIGKLIRYHHERWDGRGYPDGLSGEEIPFYSRILTLADSFQAMTAYRPYKKRLAIEEAIEEIKKCKGSQFDPNLSDYFIEMIIKSKVKIT</sequence>
<dbReference type="Pfam" id="PF13487">
    <property type="entry name" value="HD_5"/>
    <property type="match status" value="1"/>
</dbReference>
<keyword evidence="5" id="KW-1185">Reference proteome</keyword>
<dbReference type="Gene3D" id="1.10.3210.10">
    <property type="entry name" value="Hypothetical protein af1432"/>
    <property type="match status" value="1"/>
</dbReference>
<dbReference type="eggNOG" id="COG3437">
    <property type="taxonomic scope" value="Bacteria"/>
</dbReference>
<feature type="domain" description="HD" evidence="2">
    <location>
        <begin position="601"/>
        <end position="723"/>
    </location>
</feature>
<dbReference type="CDD" id="cd00077">
    <property type="entry name" value="HDc"/>
    <property type="match status" value="1"/>
</dbReference>
<dbReference type="Gene3D" id="3.30.450.40">
    <property type="match status" value="1"/>
</dbReference>
<dbReference type="SMART" id="SM00471">
    <property type="entry name" value="HDc"/>
    <property type="match status" value="1"/>
</dbReference>
<dbReference type="PANTHER" id="PTHR45228">
    <property type="entry name" value="CYCLIC DI-GMP PHOSPHODIESTERASE TM_0186-RELATED"/>
    <property type="match status" value="1"/>
</dbReference>
<dbReference type="InterPro" id="IPR052020">
    <property type="entry name" value="Cyclic_di-GMP/3'3'-cGAMP_PDE"/>
</dbReference>
<dbReference type="SMART" id="SM00065">
    <property type="entry name" value="GAF"/>
    <property type="match status" value="1"/>
</dbReference>
<dbReference type="SUPFAM" id="SSF53850">
    <property type="entry name" value="Periplasmic binding protein-like II"/>
    <property type="match status" value="1"/>
</dbReference>
<protein>
    <submittedName>
        <fullName evidence="4">Ggdef domain/hd domain protein</fullName>
    </submittedName>
</protein>
<dbReference type="Proteomes" id="UP000001733">
    <property type="component" value="Chromosome"/>
</dbReference>
<dbReference type="InterPro" id="IPR001638">
    <property type="entry name" value="Solute-binding_3/MltF_N"/>
</dbReference>
<organism evidence="4 5">
    <name type="scientific">Dictyoglomus thermophilum (strain ATCC 35947 / DSM 3960 / H-6-12)</name>
    <dbReference type="NCBI Taxonomy" id="309799"/>
    <lineage>
        <taxon>Bacteria</taxon>
        <taxon>Pseudomonadati</taxon>
        <taxon>Dictyoglomota</taxon>
        <taxon>Dictyoglomia</taxon>
        <taxon>Dictyoglomales</taxon>
        <taxon>Dictyoglomaceae</taxon>
        <taxon>Dictyoglomus</taxon>
    </lineage>
</organism>
<dbReference type="STRING" id="309799.DICTH_1958"/>
<dbReference type="SUPFAM" id="SSF109604">
    <property type="entry name" value="HD-domain/PDEase-like"/>
    <property type="match status" value="1"/>
</dbReference>
<dbReference type="PROSITE" id="PS51832">
    <property type="entry name" value="HD_GYP"/>
    <property type="match status" value="1"/>
</dbReference>
<dbReference type="RefSeq" id="WP_012548497.1">
    <property type="nucleotide sequence ID" value="NC_011297.1"/>
</dbReference>
<feature type="domain" description="HD-GYP" evidence="3">
    <location>
        <begin position="579"/>
        <end position="770"/>
    </location>
</feature>
<evidence type="ECO:0000313" key="5">
    <source>
        <dbReference type="Proteomes" id="UP000001733"/>
    </source>
</evidence>
<dbReference type="eggNOG" id="COG2203">
    <property type="taxonomic scope" value="Bacteria"/>
</dbReference>